<organism evidence="10 11">
    <name type="scientific">Mariprofundus ferrooxydans PV-1</name>
    <dbReference type="NCBI Taxonomy" id="314345"/>
    <lineage>
        <taxon>Bacteria</taxon>
        <taxon>Pseudomonadati</taxon>
        <taxon>Pseudomonadota</taxon>
        <taxon>Candidatius Mariprofundia</taxon>
        <taxon>Mariprofundales</taxon>
        <taxon>Mariprofundaceae</taxon>
        <taxon>Mariprofundus</taxon>
    </lineage>
</organism>
<dbReference type="eggNOG" id="COG1266">
    <property type="taxonomic scope" value="Bacteria"/>
</dbReference>
<evidence type="ECO:0000256" key="3">
    <source>
        <dbReference type="ARBA" id="ARBA00022670"/>
    </source>
</evidence>
<comment type="caution">
    <text evidence="10">The sequence shown here is derived from an EMBL/GenBank/DDBJ whole genome shotgun (WGS) entry which is preliminary data.</text>
</comment>
<dbReference type="NCBIfam" id="TIGR03008">
    <property type="entry name" value="pepcterm_CAAX"/>
    <property type="match status" value="1"/>
</dbReference>
<keyword evidence="7 8" id="KW-0472">Membrane</keyword>
<gene>
    <name evidence="10" type="ORF">SPV1_02182</name>
</gene>
<dbReference type="GO" id="GO:0006508">
    <property type="term" value="P:proteolysis"/>
    <property type="evidence" value="ECO:0007669"/>
    <property type="project" value="UniProtKB-KW"/>
</dbReference>
<evidence type="ECO:0000256" key="4">
    <source>
        <dbReference type="ARBA" id="ARBA00022692"/>
    </source>
</evidence>
<dbReference type="STRING" id="314344.AL013_05200"/>
<evidence type="ECO:0000256" key="5">
    <source>
        <dbReference type="ARBA" id="ARBA00022801"/>
    </source>
</evidence>
<feature type="transmembrane region" description="Helical" evidence="8">
    <location>
        <begin position="25"/>
        <end position="46"/>
    </location>
</feature>
<dbReference type="GO" id="GO:0005886">
    <property type="term" value="C:plasma membrane"/>
    <property type="evidence" value="ECO:0007669"/>
    <property type="project" value="UniProtKB-SubCell"/>
</dbReference>
<evidence type="ECO:0000313" key="10">
    <source>
        <dbReference type="EMBL" id="EAU55718.1"/>
    </source>
</evidence>
<feature type="transmembrane region" description="Helical" evidence="8">
    <location>
        <begin position="398"/>
        <end position="418"/>
    </location>
</feature>
<dbReference type="NCBIfam" id="TIGR04178">
    <property type="entry name" value="exo_archaeo"/>
    <property type="match status" value="1"/>
</dbReference>
<dbReference type="Pfam" id="PF02517">
    <property type="entry name" value="Rce1-like"/>
    <property type="match status" value="1"/>
</dbReference>
<evidence type="ECO:0000256" key="1">
    <source>
        <dbReference type="ARBA" id="ARBA00004651"/>
    </source>
</evidence>
<feature type="transmembrane region" description="Helical" evidence="8">
    <location>
        <begin position="239"/>
        <end position="256"/>
    </location>
</feature>
<dbReference type="EMBL" id="AATS01000002">
    <property type="protein sequence ID" value="EAU55718.1"/>
    <property type="molecule type" value="Genomic_DNA"/>
</dbReference>
<feature type="transmembrane region" description="Helical" evidence="8">
    <location>
        <begin position="524"/>
        <end position="546"/>
    </location>
</feature>
<dbReference type="GO" id="GO:0080120">
    <property type="term" value="P:CAAX-box protein maturation"/>
    <property type="evidence" value="ECO:0007669"/>
    <property type="project" value="UniProtKB-ARBA"/>
</dbReference>
<proteinExistence type="predicted"/>
<feature type="transmembrane region" description="Helical" evidence="8">
    <location>
        <begin position="303"/>
        <end position="324"/>
    </location>
</feature>
<keyword evidence="2" id="KW-1003">Cell membrane</keyword>
<evidence type="ECO:0000256" key="2">
    <source>
        <dbReference type="ARBA" id="ARBA00022475"/>
    </source>
</evidence>
<feature type="transmembrane region" description="Helical" evidence="8">
    <location>
        <begin position="58"/>
        <end position="80"/>
    </location>
</feature>
<evidence type="ECO:0000256" key="8">
    <source>
        <dbReference type="SAM" id="Phobius"/>
    </source>
</evidence>
<feature type="transmembrane region" description="Helical" evidence="8">
    <location>
        <begin position="430"/>
        <end position="456"/>
    </location>
</feature>
<evidence type="ECO:0000313" key="11">
    <source>
        <dbReference type="Proteomes" id="UP000005297"/>
    </source>
</evidence>
<evidence type="ECO:0000256" key="7">
    <source>
        <dbReference type="ARBA" id="ARBA00023136"/>
    </source>
</evidence>
<dbReference type="InterPro" id="IPR003675">
    <property type="entry name" value="Rce1/LyrA-like_dom"/>
</dbReference>
<dbReference type="InParanoid" id="Q0F232"/>
<keyword evidence="6 8" id="KW-1133">Transmembrane helix</keyword>
<keyword evidence="11" id="KW-1185">Reference proteome</keyword>
<accession>Q0F232</accession>
<feature type="transmembrane region" description="Helical" evidence="8">
    <location>
        <begin position="268"/>
        <end position="291"/>
    </location>
</feature>
<comment type="subcellular location">
    <subcellularLocation>
        <location evidence="1">Cell membrane</location>
        <topology evidence="1">Multi-pass membrane protein</topology>
    </subcellularLocation>
</comment>
<dbReference type="InterPro" id="IPR026420">
    <property type="entry name" value="Exo_VPEID"/>
</dbReference>
<evidence type="ECO:0000256" key="6">
    <source>
        <dbReference type="ARBA" id="ARBA00022989"/>
    </source>
</evidence>
<dbReference type="AlphaFoldDB" id="Q0F232"/>
<dbReference type="NCBIfam" id="TIGR04162">
    <property type="entry name" value="exo_VPEID"/>
    <property type="match status" value="1"/>
</dbReference>
<name>Q0F232_9PROT</name>
<feature type="transmembrane region" description="Helical" evidence="8">
    <location>
        <begin position="132"/>
        <end position="154"/>
    </location>
</feature>
<feature type="domain" description="CAAX prenyl protease 2/Lysostaphin resistance protein A-like" evidence="9">
    <location>
        <begin position="441"/>
        <end position="533"/>
    </location>
</feature>
<reference evidence="10 11" key="1">
    <citation type="submission" date="2006-09" db="EMBL/GenBank/DDBJ databases">
        <authorList>
            <person name="Emerson D."/>
            <person name="Ferriera S."/>
            <person name="Johnson J."/>
            <person name="Kravitz S."/>
            <person name="Halpern A."/>
            <person name="Remington K."/>
            <person name="Beeson K."/>
            <person name="Tran B."/>
            <person name="Rogers Y.-H."/>
            <person name="Friedman R."/>
            <person name="Venter J.C."/>
        </authorList>
    </citation>
    <scope>NUCLEOTIDE SEQUENCE [LARGE SCALE GENOMIC DNA]</scope>
    <source>
        <strain evidence="10 11">PV-1</strain>
    </source>
</reference>
<dbReference type="InterPro" id="IPR014346">
    <property type="entry name" value="Prenyl_protease-related"/>
</dbReference>
<dbReference type="Pfam" id="PF09721">
    <property type="entry name" value="Exosortase_EpsH"/>
    <property type="match status" value="1"/>
</dbReference>
<feature type="transmembrane region" description="Helical" evidence="8">
    <location>
        <begin position="100"/>
        <end position="120"/>
    </location>
</feature>
<evidence type="ECO:0000259" key="9">
    <source>
        <dbReference type="Pfam" id="PF02517"/>
    </source>
</evidence>
<keyword evidence="4 8" id="KW-0812">Transmembrane</keyword>
<feature type="transmembrane region" description="Helical" evidence="8">
    <location>
        <begin position="345"/>
        <end position="364"/>
    </location>
</feature>
<dbReference type="HOGENOM" id="CLU_037120_0_0_0"/>
<protein>
    <submittedName>
        <fullName evidence="10">CAAX amino terminal protease family protein</fullName>
    </submittedName>
</protein>
<feature type="transmembrane region" description="Helical" evidence="8">
    <location>
        <begin position="483"/>
        <end position="512"/>
    </location>
</feature>
<dbReference type="Proteomes" id="UP000005297">
    <property type="component" value="Unassembled WGS sequence"/>
</dbReference>
<dbReference type="InterPro" id="IPR026392">
    <property type="entry name" value="Exo/Archaeosortase_dom"/>
</dbReference>
<dbReference type="InterPro" id="IPR019127">
    <property type="entry name" value="Exosortase"/>
</dbReference>
<keyword evidence="3 10" id="KW-0645">Protease</keyword>
<feature type="transmembrane region" description="Helical" evidence="8">
    <location>
        <begin position="370"/>
        <end position="386"/>
    </location>
</feature>
<dbReference type="GO" id="GO:0004175">
    <property type="term" value="F:endopeptidase activity"/>
    <property type="evidence" value="ECO:0007669"/>
    <property type="project" value="UniProtKB-ARBA"/>
</dbReference>
<feature type="transmembrane region" description="Helical" evidence="8">
    <location>
        <begin position="166"/>
        <end position="185"/>
    </location>
</feature>
<sequence>MISAAPPAGGNSICAQHGARTYFTLILWLVVFAELSGLDILLQAYLTPFKLRGGLLSSIGYFNLFPAYIVKGFFGFAIILLARFGNYRELILGTHQKRKVYVAIHGVLLAAIYFLLDYISGASPTDNALSGLSGLLLIAIAAAMATAMLLLAPLQFWLRFVREQRWELFAVIVCLLLYKIATIWFGQYDKIIAGILFTPTVQLAGWIDHLLGYELAVDISTTIVTVGTFSVIIAPGCLGYQGIGLILLFLGGYIYIIRAQLIFPNVLLVIPLAIVVIWLLNTLRIALLMAIGSSWSPEIAIQGFHSAAGWWNFTIVGLLSIVAIKRTGWFTNRPTTKILHLDDENRLLVPQLALIAASLATLLFTASFDWLYPVRVVIVGAILFHYRRIIRPWMIRPHPLAIGTGIIVSVIWIMMVPASAEEAQAFTHTLFSASLFAAAGWLLFRIIGAVIIVPLAEEMAFRGFLLTYCEHALARFSTPTRQICATLISSIAFGALHGSLLAGTLAGIAFAAARYFRGEMIDAIIAHMTANLLLAAYVLAFAQWSYW</sequence>
<keyword evidence="5" id="KW-0378">Hydrolase</keyword>